<dbReference type="Proteomes" id="UP000230069">
    <property type="component" value="Unassembled WGS sequence"/>
</dbReference>
<dbReference type="EMBL" id="KZ305055">
    <property type="protein sequence ID" value="PIA34431.1"/>
    <property type="molecule type" value="Genomic_DNA"/>
</dbReference>
<dbReference type="OrthoDB" id="2195113at2759"/>
<dbReference type="PANTHER" id="PTHR32219:SF2">
    <property type="entry name" value="PROTON PUMP-INTERACTOR 1"/>
    <property type="match status" value="1"/>
</dbReference>
<keyword evidence="5" id="KW-0175">Coiled coil</keyword>
<evidence type="ECO:0000256" key="5">
    <source>
        <dbReference type="ARBA" id="ARBA00023054"/>
    </source>
</evidence>
<evidence type="ECO:0000256" key="1">
    <source>
        <dbReference type="ARBA" id="ARBA00004162"/>
    </source>
</evidence>
<proteinExistence type="inferred from homology"/>
<sequence length="74" mass="8763">MYYIACLIDRGLKQIQSLNYRIQQKCNTLFEKKQLLRSLKQLEGTRGRVIQNAALMTKIQHSMGQKEARIYFLE</sequence>
<evidence type="ECO:0000256" key="4">
    <source>
        <dbReference type="ARBA" id="ARBA00022989"/>
    </source>
</evidence>
<dbReference type="EMBL" id="KZ305045">
    <property type="protein sequence ID" value="PIA38496.1"/>
    <property type="molecule type" value="Genomic_DNA"/>
</dbReference>
<evidence type="ECO:0000256" key="7">
    <source>
        <dbReference type="ARBA" id="ARBA00038080"/>
    </source>
</evidence>
<comment type="subcellular location">
    <subcellularLocation>
        <location evidence="1">Cell membrane</location>
        <topology evidence="1">Single-pass membrane protein</topology>
    </subcellularLocation>
</comment>
<comment type="similarity">
    <text evidence="7">Belongs to the plant Proton pump-interactor protein family.</text>
</comment>
<keyword evidence="2" id="KW-1003">Cell membrane</keyword>
<protein>
    <submittedName>
        <fullName evidence="8">Uncharacterized protein</fullName>
    </submittedName>
</protein>
<evidence type="ECO:0000313" key="8">
    <source>
        <dbReference type="EMBL" id="PIA34431.1"/>
    </source>
</evidence>
<keyword evidence="10" id="KW-1185">Reference proteome</keyword>
<evidence type="ECO:0000313" key="10">
    <source>
        <dbReference type="Proteomes" id="UP000230069"/>
    </source>
</evidence>
<reference evidence="8 10" key="1">
    <citation type="submission" date="2017-09" db="EMBL/GenBank/DDBJ databases">
        <title>WGS assembly of Aquilegia coerulea Goldsmith.</title>
        <authorList>
            <person name="Hodges S."/>
            <person name="Kramer E."/>
            <person name="Nordborg M."/>
            <person name="Tomkins J."/>
            <person name="Borevitz J."/>
            <person name="Derieg N."/>
            <person name="Yan J."/>
            <person name="Mihaltcheva S."/>
            <person name="Hayes R.D."/>
            <person name="Rokhsar D."/>
        </authorList>
    </citation>
    <scope>NUCLEOTIDE SEQUENCE [LARGE SCALE GENOMIC DNA]</scope>
    <source>
        <strain evidence="10">cv. Goldsmith</strain>
    </source>
</reference>
<keyword evidence="4" id="KW-1133">Transmembrane helix</keyword>
<evidence type="ECO:0000256" key="2">
    <source>
        <dbReference type="ARBA" id="ARBA00022475"/>
    </source>
</evidence>
<accession>A0A2G5CT18</accession>
<dbReference type="AlphaFoldDB" id="A0A2G5CT18"/>
<dbReference type="GO" id="GO:0005886">
    <property type="term" value="C:plasma membrane"/>
    <property type="evidence" value="ECO:0007669"/>
    <property type="project" value="UniProtKB-SubCell"/>
</dbReference>
<organism evidence="8 10">
    <name type="scientific">Aquilegia coerulea</name>
    <name type="common">Rocky mountain columbine</name>
    <dbReference type="NCBI Taxonomy" id="218851"/>
    <lineage>
        <taxon>Eukaryota</taxon>
        <taxon>Viridiplantae</taxon>
        <taxon>Streptophyta</taxon>
        <taxon>Embryophyta</taxon>
        <taxon>Tracheophyta</taxon>
        <taxon>Spermatophyta</taxon>
        <taxon>Magnoliopsida</taxon>
        <taxon>Ranunculales</taxon>
        <taxon>Ranunculaceae</taxon>
        <taxon>Thalictroideae</taxon>
        <taxon>Aquilegia</taxon>
    </lineage>
</organism>
<dbReference type="PANTHER" id="PTHR32219">
    <property type="entry name" value="RNA-BINDING PROTEIN YLMH-RELATED"/>
    <property type="match status" value="1"/>
</dbReference>
<evidence type="ECO:0000313" key="9">
    <source>
        <dbReference type="EMBL" id="PIA38496.1"/>
    </source>
</evidence>
<dbReference type="InterPro" id="IPR055282">
    <property type="entry name" value="PPI1-4"/>
</dbReference>
<evidence type="ECO:0000256" key="3">
    <source>
        <dbReference type="ARBA" id="ARBA00022692"/>
    </source>
</evidence>
<keyword evidence="6" id="KW-0472">Membrane</keyword>
<name>A0A2G5CT18_AQUCA</name>
<keyword evidence="3" id="KW-0812">Transmembrane</keyword>
<gene>
    <name evidence="9" type="ORF">AQUCO_02800302v1</name>
    <name evidence="8" type="ORF">AQUCO_03800212v1</name>
</gene>
<evidence type="ECO:0000256" key="6">
    <source>
        <dbReference type="ARBA" id="ARBA00023136"/>
    </source>
</evidence>